<sequence length="76" mass="8284">MNGNQLLYLYMPAVPNPLGLALLSRVHVSITDVCPCHSVWTSNRSQAVKWRCEGINRTMAIPGASTGRRKSGSGRT</sequence>
<dbReference type="Proteomes" id="UP001283361">
    <property type="component" value="Unassembled WGS sequence"/>
</dbReference>
<protein>
    <submittedName>
        <fullName evidence="1">Uncharacterized protein</fullName>
    </submittedName>
</protein>
<dbReference type="EMBL" id="JAWDGP010004345">
    <property type="protein sequence ID" value="KAK3765118.1"/>
    <property type="molecule type" value="Genomic_DNA"/>
</dbReference>
<reference evidence="1" key="1">
    <citation type="journal article" date="2023" name="G3 (Bethesda)">
        <title>A reference genome for the long-term kleptoplast-retaining sea slug Elysia crispata morphotype clarki.</title>
        <authorList>
            <person name="Eastman K.E."/>
            <person name="Pendleton A.L."/>
            <person name="Shaikh M.A."/>
            <person name="Suttiyut T."/>
            <person name="Ogas R."/>
            <person name="Tomko P."/>
            <person name="Gavelis G."/>
            <person name="Widhalm J.R."/>
            <person name="Wisecaver J.H."/>
        </authorList>
    </citation>
    <scope>NUCLEOTIDE SEQUENCE</scope>
    <source>
        <strain evidence="1">ECLA1</strain>
    </source>
</reference>
<dbReference type="AlphaFoldDB" id="A0AAE1DD79"/>
<name>A0AAE1DD79_9GAST</name>
<keyword evidence="2" id="KW-1185">Reference proteome</keyword>
<organism evidence="1 2">
    <name type="scientific">Elysia crispata</name>
    <name type="common">lettuce slug</name>
    <dbReference type="NCBI Taxonomy" id="231223"/>
    <lineage>
        <taxon>Eukaryota</taxon>
        <taxon>Metazoa</taxon>
        <taxon>Spiralia</taxon>
        <taxon>Lophotrochozoa</taxon>
        <taxon>Mollusca</taxon>
        <taxon>Gastropoda</taxon>
        <taxon>Heterobranchia</taxon>
        <taxon>Euthyneura</taxon>
        <taxon>Panpulmonata</taxon>
        <taxon>Sacoglossa</taxon>
        <taxon>Placobranchoidea</taxon>
        <taxon>Plakobranchidae</taxon>
        <taxon>Elysia</taxon>
    </lineage>
</organism>
<proteinExistence type="predicted"/>
<comment type="caution">
    <text evidence="1">The sequence shown here is derived from an EMBL/GenBank/DDBJ whole genome shotgun (WGS) entry which is preliminary data.</text>
</comment>
<gene>
    <name evidence="1" type="ORF">RRG08_027759</name>
</gene>
<evidence type="ECO:0000313" key="2">
    <source>
        <dbReference type="Proteomes" id="UP001283361"/>
    </source>
</evidence>
<accession>A0AAE1DD79</accession>
<evidence type="ECO:0000313" key="1">
    <source>
        <dbReference type="EMBL" id="KAK3765118.1"/>
    </source>
</evidence>